<keyword evidence="7" id="KW-1185">Reference proteome</keyword>
<dbReference type="SMART" id="SM00065">
    <property type="entry name" value="GAF"/>
    <property type="match status" value="1"/>
</dbReference>
<dbReference type="Pfam" id="PF13185">
    <property type="entry name" value="GAF_2"/>
    <property type="match status" value="1"/>
</dbReference>
<feature type="domain" description="ANTAR" evidence="5">
    <location>
        <begin position="158"/>
        <end position="219"/>
    </location>
</feature>
<evidence type="ECO:0000259" key="5">
    <source>
        <dbReference type="PROSITE" id="PS50921"/>
    </source>
</evidence>
<dbReference type="GO" id="GO:0003723">
    <property type="term" value="F:RNA binding"/>
    <property type="evidence" value="ECO:0007669"/>
    <property type="project" value="InterPro"/>
</dbReference>
<evidence type="ECO:0000256" key="4">
    <source>
        <dbReference type="ARBA" id="ARBA00023163"/>
    </source>
</evidence>
<dbReference type="InterPro" id="IPR003018">
    <property type="entry name" value="GAF"/>
</dbReference>
<sequence length="225" mass="24342">MTPEITTRIIEVINDLRVESNDQESMLRAISKAAVDTIDNAEYASVTLVTRGRIETPVMFGDLAGKCDDLQRELGEGPCVRAAVDDTTVRIDDLANDSRWPRFAAAASALGVVSMACFCLYIDGNDFGALNLHSTTAFAFDDESCSLAELFAAHCAATFSAVREKEQLRNALSSRDLIGQAKGMLMERYRIDADAAFLLLARLSQESNIKLVDVATNVVIAGPGN</sequence>
<dbReference type="RefSeq" id="WP_123930790.1">
    <property type="nucleotide sequence ID" value="NZ_JBPSDP010000008.1"/>
</dbReference>
<keyword evidence="3" id="KW-0805">Transcription regulation</keyword>
<comment type="caution">
    <text evidence="6">The sequence shown here is derived from an EMBL/GenBank/DDBJ whole genome shotgun (WGS) entry which is preliminary data.</text>
</comment>
<evidence type="ECO:0000256" key="3">
    <source>
        <dbReference type="ARBA" id="ARBA00023015"/>
    </source>
</evidence>
<dbReference type="InterPro" id="IPR011006">
    <property type="entry name" value="CheY-like_superfamily"/>
</dbReference>
<dbReference type="Pfam" id="PF03861">
    <property type="entry name" value="ANTAR"/>
    <property type="match status" value="1"/>
</dbReference>
<keyword evidence="1" id="KW-0808">Transferase</keyword>
<protein>
    <submittedName>
        <fullName evidence="6">ANTAR domain-containing protein</fullName>
    </submittedName>
</protein>
<organism evidence="6 7">
    <name type="scientific">Gordonia oryzae</name>
    <dbReference type="NCBI Taxonomy" id="2487349"/>
    <lineage>
        <taxon>Bacteria</taxon>
        <taxon>Bacillati</taxon>
        <taxon>Actinomycetota</taxon>
        <taxon>Actinomycetes</taxon>
        <taxon>Mycobacteriales</taxon>
        <taxon>Gordoniaceae</taxon>
        <taxon>Gordonia</taxon>
    </lineage>
</organism>
<accession>A0A3N4G9Q5</accession>
<evidence type="ECO:0000313" key="6">
    <source>
        <dbReference type="EMBL" id="RPA59503.1"/>
    </source>
</evidence>
<dbReference type="OrthoDB" id="4629915at2"/>
<proteinExistence type="predicted"/>
<dbReference type="EMBL" id="RKMH01000009">
    <property type="protein sequence ID" value="RPA59503.1"/>
    <property type="molecule type" value="Genomic_DNA"/>
</dbReference>
<keyword evidence="4" id="KW-0804">Transcription</keyword>
<dbReference type="PIRSF" id="PIRSF036625">
    <property type="entry name" value="GAF_ANTAR"/>
    <property type="match status" value="1"/>
</dbReference>
<evidence type="ECO:0000313" key="7">
    <source>
        <dbReference type="Proteomes" id="UP000267536"/>
    </source>
</evidence>
<keyword evidence="2" id="KW-0418">Kinase</keyword>
<dbReference type="InterPro" id="IPR036388">
    <property type="entry name" value="WH-like_DNA-bd_sf"/>
</dbReference>
<dbReference type="InterPro" id="IPR005561">
    <property type="entry name" value="ANTAR"/>
</dbReference>
<dbReference type="Gene3D" id="3.30.450.40">
    <property type="match status" value="1"/>
</dbReference>
<reference evidence="6 7" key="1">
    <citation type="submission" date="2018-11" db="EMBL/GenBank/DDBJ databases">
        <title>Draft genome sequence of Gordonia sp. RS15-1S isolated from rice stems.</title>
        <authorList>
            <person name="Muangham S."/>
        </authorList>
    </citation>
    <scope>NUCLEOTIDE SEQUENCE [LARGE SCALE GENOMIC DNA]</scope>
    <source>
        <strain evidence="6 7">RS15-1S</strain>
    </source>
</reference>
<evidence type="ECO:0000256" key="1">
    <source>
        <dbReference type="ARBA" id="ARBA00022679"/>
    </source>
</evidence>
<name>A0A3N4G9Q5_9ACTN</name>
<gene>
    <name evidence="6" type="ORF">EF294_13590</name>
</gene>
<dbReference type="PROSITE" id="PS50921">
    <property type="entry name" value="ANTAR"/>
    <property type="match status" value="1"/>
</dbReference>
<dbReference type="GO" id="GO:0016301">
    <property type="term" value="F:kinase activity"/>
    <property type="evidence" value="ECO:0007669"/>
    <property type="project" value="UniProtKB-KW"/>
</dbReference>
<dbReference type="SUPFAM" id="SSF55781">
    <property type="entry name" value="GAF domain-like"/>
    <property type="match status" value="1"/>
</dbReference>
<evidence type="ECO:0000256" key="2">
    <source>
        <dbReference type="ARBA" id="ARBA00022777"/>
    </source>
</evidence>
<dbReference type="InterPro" id="IPR012074">
    <property type="entry name" value="GAF_ANTAR"/>
</dbReference>
<dbReference type="AlphaFoldDB" id="A0A3N4G9Q5"/>
<dbReference type="Gene3D" id="1.10.10.10">
    <property type="entry name" value="Winged helix-like DNA-binding domain superfamily/Winged helix DNA-binding domain"/>
    <property type="match status" value="1"/>
</dbReference>
<dbReference type="SMART" id="SM01012">
    <property type="entry name" value="ANTAR"/>
    <property type="match status" value="1"/>
</dbReference>
<dbReference type="SUPFAM" id="SSF52172">
    <property type="entry name" value="CheY-like"/>
    <property type="match status" value="1"/>
</dbReference>
<dbReference type="InterPro" id="IPR029016">
    <property type="entry name" value="GAF-like_dom_sf"/>
</dbReference>
<dbReference type="Proteomes" id="UP000267536">
    <property type="component" value="Unassembled WGS sequence"/>
</dbReference>